<evidence type="ECO:0000313" key="1">
    <source>
        <dbReference type="EMBL" id="KAI3778947.1"/>
    </source>
</evidence>
<dbReference type="EMBL" id="CM042010">
    <property type="protein sequence ID" value="KAI3778947.1"/>
    <property type="molecule type" value="Genomic_DNA"/>
</dbReference>
<sequence length="77" mass="8220">MEEDSRKRGGERLAGDWWLASFSHATVCLIVAGDDGVTGEESLVRGANLRQSNVGVIGLLGKASRVCDVVRVSPDLH</sequence>
<reference evidence="1 2" key="2">
    <citation type="journal article" date="2022" name="Mol. Ecol. Resour.">
        <title>The genomes of chicory, endive, great burdock and yacon provide insights into Asteraceae paleo-polyploidization history and plant inulin production.</title>
        <authorList>
            <person name="Fan W."/>
            <person name="Wang S."/>
            <person name="Wang H."/>
            <person name="Wang A."/>
            <person name="Jiang F."/>
            <person name="Liu H."/>
            <person name="Zhao H."/>
            <person name="Xu D."/>
            <person name="Zhang Y."/>
        </authorList>
    </citation>
    <scope>NUCLEOTIDE SEQUENCE [LARGE SCALE GENOMIC DNA]</scope>
    <source>
        <strain evidence="2">cv. Punajuju</strain>
        <tissue evidence="1">Leaves</tissue>
    </source>
</reference>
<gene>
    <name evidence="1" type="ORF">L2E82_08337</name>
</gene>
<protein>
    <submittedName>
        <fullName evidence="1">Uncharacterized protein</fullName>
    </submittedName>
</protein>
<keyword evidence="2" id="KW-1185">Reference proteome</keyword>
<comment type="caution">
    <text evidence="1">The sequence shown here is derived from an EMBL/GenBank/DDBJ whole genome shotgun (WGS) entry which is preliminary data.</text>
</comment>
<reference evidence="2" key="1">
    <citation type="journal article" date="2022" name="Mol. Ecol. Resour.">
        <title>The genomes of chicory, endive, great burdock and yacon provide insights into Asteraceae palaeo-polyploidization history and plant inulin production.</title>
        <authorList>
            <person name="Fan W."/>
            <person name="Wang S."/>
            <person name="Wang H."/>
            <person name="Wang A."/>
            <person name="Jiang F."/>
            <person name="Liu H."/>
            <person name="Zhao H."/>
            <person name="Xu D."/>
            <person name="Zhang Y."/>
        </authorList>
    </citation>
    <scope>NUCLEOTIDE SEQUENCE [LARGE SCALE GENOMIC DNA]</scope>
    <source>
        <strain evidence="2">cv. Punajuju</strain>
    </source>
</reference>
<dbReference type="Proteomes" id="UP001055811">
    <property type="component" value="Linkage Group LG02"/>
</dbReference>
<evidence type="ECO:0000313" key="2">
    <source>
        <dbReference type="Proteomes" id="UP001055811"/>
    </source>
</evidence>
<proteinExistence type="predicted"/>
<accession>A0ACB9G859</accession>
<organism evidence="1 2">
    <name type="scientific">Cichorium intybus</name>
    <name type="common">Chicory</name>
    <dbReference type="NCBI Taxonomy" id="13427"/>
    <lineage>
        <taxon>Eukaryota</taxon>
        <taxon>Viridiplantae</taxon>
        <taxon>Streptophyta</taxon>
        <taxon>Embryophyta</taxon>
        <taxon>Tracheophyta</taxon>
        <taxon>Spermatophyta</taxon>
        <taxon>Magnoliopsida</taxon>
        <taxon>eudicotyledons</taxon>
        <taxon>Gunneridae</taxon>
        <taxon>Pentapetalae</taxon>
        <taxon>asterids</taxon>
        <taxon>campanulids</taxon>
        <taxon>Asterales</taxon>
        <taxon>Asteraceae</taxon>
        <taxon>Cichorioideae</taxon>
        <taxon>Cichorieae</taxon>
        <taxon>Cichoriinae</taxon>
        <taxon>Cichorium</taxon>
    </lineage>
</organism>
<name>A0ACB9G859_CICIN</name>